<name>A0A286GJC9_9ACTN</name>
<dbReference type="InterPro" id="IPR019692">
    <property type="entry name" value="CFP-6_PH"/>
</dbReference>
<evidence type="ECO:0000259" key="2">
    <source>
        <dbReference type="Pfam" id="PF10756"/>
    </source>
</evidence>
<dbReference type="Proteomes" id="UP000219482">
    <property type="component" value="Unassembled WGS sequence"/>
</dbReference>
<dbReference type="AlphaFoldDB" id="A0A286GJC9"/>
<dbReference type="Pfam" id="PF10756">
    <property type="entry name" value="bPH_6"/>
    <property type="match status" value="1"/>
</dbReference>
<keyword evidence="1" id="KW-0472">Membrane</keyword>
<keyword evidence="1" id="KW-0812">Transmembrane</keyword>
<keyword evidence="1" id="KW-1133">Transmembrane helix</keyword>
<evidence type="ECO:0000313" key="4">
    <source>
        <dbReference type="Proteomes" id="UP000219482"/>
    </source>
</evidence>
<dbReference type="RefSeq" id="WP_097182949.1">
    <property type="nucleotide sequence ID" value="NZ_OCNK01000001.1"/>
</dbReference>
<feature type="transmembrane region" description="Helical" evidence="1">
    <location>
        <begin position="7"/>
        <end position="27"/>
    </location>
</feature>
<dbReference type="OrthoDB" id="3213712at2"/>
<organism evidence="3 4">
    <name type="scientific">Blastococcus haudaquaticus</name>
    <dbReference type="NCBI Taxonomy" id="1938745"/>
    <lineage>
        <taxon>Bacteria</taxon>
        <taxon>Bacillati</taxon>
        <taxon>Actinomycetota</taxon>
        <taxon>Actinomycetes</taxon>
        <taxon>Geodermatophilales</taxon>
        <taxon>Geodermatophilaceae</taxon>
        <taxon>Blastococcus</taxon>
    </lineage>
</organism>
<reference evidence="4" key="1">
    <citation type="submission" date="2017-09" db="EMBL/GenBank/DDBJ databases">
        <authorList>
            <person name="Varghese N."/>
            <person name="Submissions S."/>
        </authorList>
    </citation>
    <scope>NUCLEOTIDE SEQUENCE [LARGE SCALE GENOMIC DNA]</scope>
    <source>
        <strain evidence="4">DSM 44270</strain>
    </source>
</reference>
<gene>
    <name evidence="3" type="ORF">SAMN06272739_1270</name>
</gene>
<feature type="domain" description="Low molecular weight protein antigen 6 PH" evidence="2">
    <location>
        <begin position="53"/>
        <end position="130"/>
    </location>
</feature>
<accession>A0A286GJC9</accession>
<feature type="transmembrane region" description="Helical" evidence="1">
    <location>
        <begin position="33"/>
        <end position="51"/>
    </location>
</feature>
<dbReference type="EMBL" id="OCNK01000001">
    <property type="protein sequence ID" value="SOD95610.1"/>
    <property type="molecule type" value="Genomic_DNA"/>
</dbReference>
<evidence type="ECO:0000313" key="3">
    <source>
        <dbReference type="EMBL" id="SOD95610.1"/>
    </source>
</evidence>
<protein>
    <submittedName>
        <fullName evidence="3">PH domain-containing protein</fullName>
    </submittedName>
</protein>
<proteinExistence type="predicted"/>
<keyword evidence="4" id="KW-1185">Reference proteome</keyword>
<evidence type="ECO:0000256" key="1">
    <source>
        <dbReference type="SAM" id="Phobius"/>
    </source>
</evidence>
<sequence>MTWSPRAAETAALAVVGLGLTLGVVLVDPLGRVLVGAGALLVLALVVRDLLIRPRLSAGPDGVDVRRLTGVVHLPWGALRVSVRESRRLGVRGRTLELDTATGVDDDGVLVVLGRRDLGADPGEVARRLRGLDPTRRL</sequence>